<dbReference type="EMBL" id="CAXAMM010032557">
    <property type="protein sequence ID" value="CAK9069899.1"/>
    <property type="molecule type" value="Genomic_DNA"/>
</dbReference>
<protein>
    <recommendedName>
        <fullName evidence="5">Transmembrane protein</fullName>
    </recommendedName>
</protein>
<feature type="transmembrane region" description="Helical" evidence="2">
    <location>
        <begin position="484"/>
        <end position="502"/>
    </location>
</feature>
<feature type="compositionally biased region" description="Low complexity" evidence="1">
    <location>
        <begin position="52"/>
        <end position="62"/>
    </location>
</feature>
<reference evidence="3 4" key="1">
    <citation type="submission" date="2024-02" db="EMBL/GenBank/DDBJ databases">
        <authorList>
            <person name="Chen Y."/>
            <person name="Shah S."/>
            <person name="Dougan E. K."/>
            <person name="Thang M."/>
            <person name="Chan C."/>
        </authorList>
    </citation>
    <scope>NUCLEOTIDE SEQUENCE [LARGE SCALE GENOMIC DNA]</scope>
</reference>
<gene>
    <name evidence="3" type="ORF">SCF082_LOCUS34901</name>
</gene>
<keyword evidence="2" id="KW-0812">Transmembrane</keyword>
<evidence type="ECO:0008006" key="5">
    <source>
        <dbReference type="Google" id="ProtNLM"/>
    </source>
</evidence>
<comment type="caution">
    <text evidence="3">The sequence shown here is derived from an EMBL/GenBank/DDBJ whole genome shotgun (WGS) entry which is preliminary data.</text>
</comment>
<feature type="transmembrane region" description="Helical" evidence="2">
    <location>
        <begin position="346"/>
        <end position="368"/>
    </location>
</feature>
<evidence type="ECO:0000313" key="3">
    <source>
        <dbReference type="EMBL" id="CAK9069899.1"/>
    </source>
</evidence>
<dbReference type="Proteomes" id="UP001642464">
    <property type="component" value="Unassembled WGS sequence"/>
</dbReference>
<feature type="transmembrane region" description="Helical" evidence="2">
    <location>
        <begin position="522"/>
        <end position="544"/>
    </location>
</feature>
<evidence type="ECO:0000313" key="4">
    <source>
        <dbReference type="Proteomes" id="UP001642464"/>
    </source>
</evidence>
<keyword evidence="4" id="KW-1185">Reference proteome</keyword>
<feature type="region of interest" description="Disordered" evidence="1">
    <location>
        <begin position="1"/>
        <end position="36"/>
    </location>
</feature>
<feature type="transmembrane region" description="Helical" evidence="2">
    <location>
        <begin position="447"/>
        <end position="472"/>
    </location>
</feature>
<proteinExistence type="predicted"/>
<feature type="transmembrane region" description="Helical" evidence="2">
    <location>
        <begin position="200"/>
        <end position="219"/>
    </location>
</feature>
<sequence>MAITVGKQHSIHSGSSCSLSPGRNPSADGAEGVVPHERGQWSIMAVHSKQSLLRSSESSSCSEPKALRTMSNPMSKSASEDEQEQHAKVAAYVSRMEIVKPEVLRVTRAHQAFQGFARALRPSPGGDLYKKSQMSTEVSSFWSHSWHGGHWTKIFSLLMHYNGLPSVLLGLLAAVVMAILFGFGLLPGIVRFWSPEDMQWSTWSSCFGFLVSVLSFFLWRSQQRVFLDRICINEHDEDLKSASIFSLAGILKRSKEMLVLWDSTWSDRLWCVFELSAFLRAKQCPEASQQVLLITPTFLGPCSVALFVGAFMVCLPITTVSTTWISKKVITKAGFSSLHLSVTLPIGAAILLVITGGYVLMIAFRSYFRSVEELKEKLQKVSCRTARCSCCDSGHDIGGVNVLCDRKIVQECVTIWFGSQKDFEHCARTEVLEVLTRGLEEQLLTRGWSLSVTMPVLWAFLDLAASFAAFDFKNQALEFAIEGFVLWFLVAPIFIDFCIFLASRYCHRASTSFWDSLKTLGLLFLAMATFATFAGSFLLARLIIKPGGDVLVRAGLFASFWGVVALCHFLYRSKGQGFTKCPLSWWS</sequence>
<feature type="region of interest" description="Disordered" evidence="1">
    <location>
        <begin position="52"/>
        <end position="83"/>
    </location>
</feature>
<keyword evidence="2" id="KW-1133">Transmembrane helix</keyword>
<evidence type="ECO:0000256" key="2">
    <source>
        <dbReference type="SAM" id="Phobius"/>
    </source>
</evidence>
<accession>A0ABP0P281</accession>
<keyword evidence="2" id="KW-0472">Membrane</keyword>
<feature type="transmembrane region" description="Helical" evidence="2">
    <location>
        <begin position="550"/>
        <end position="571"/>
    </location>
</feature>
<organism evidence="3 4">
    <name type="scientific">Durusdinium trenchii</name>
    <dbReference type="NCBI Taxonomy" id="1381693"/>
    <lineage>
        <taxon>Eukaryota</taxon>
        <taxon>Sar</taxon>
        <taxon>Alveolata</taxon>
        <taxon>Dinophyceae</taxon>
        <taxon>Suessiales</taxon>
        <taxon>Symbiodiniaceae</taxon>
        <taxon>Durusdinium</taxon>
    </lineage>
</organism>
<feature type="transmembrane region" description="Helical" evidence="2">
    <location>
        <begin position="304"/>
        <end position="326"/>
    </location>
</feature>
<evidence type="ECO:0000256" key="1">
    <source>
        <dbReference type="SAM" id="MobiDB-lite"/>
    </source>
</evidence>
<feature type="compositionally biased region" description="Low complexity" evidence="1">
    <location>
        <begin position="11"/>
        <end position="20"/>
    </location>
</feature>
<name>A0ABP0P281_9DINO</name>
<feature type="transmembrane region" description="Helical" evidence="2">
    <location>
        <begin position="167"/>
        <end position="194"/>
    </location>
</feature>